<organism evidence="2 3">
    <name type="scientific">Acinetobacter colistiniresistens</name>
    <dbReference type="NCBI Taxonomy" id="280145"/>
    <lineage>
        <taxon>Bacteria</taxon>
        <taxon>Pseudomonadati</taxon>
        <taxon>Pseudomonadota</taxon>
        <taxon>Gammaproteobacteria</taxon>
        <taxon>Moraxellales</taxon>
        <taxon>Moraxellaceae</taxon>
        <taxon>Acinetobacter</taxon>
    </lineage>
</organism>
<feature type="transmembrane region" description="Helical" evidence="1">
    <location>
        <begin position="33"/>
        <end position="52"/>
    </location>
</feature>
<keyword evidence="3" id="KW-1185">Reference proteome</keyword>
<reference evidence="2 3" key="1">
    <citation type="submission" date="2013-02" db="EMBL/GenBank/DDBJ databases">
        <title>The Genome Sequence of Acinetobacter sp. NIPH 1859.</title>
        <authorList>
            <consortium name="The Broad Institute Genome Sequencing Platform"/>
            <consortium name="The Broad Institute Genome Sequencing Center for Infectious Disease"/>
            <person name="Cerqueira G."/>
            <person name="Feldgarden M."/>
            <person name="Courvalin P."/>
            <person name="Perichon B."/>
            <person name="Grillot-Courvalin C."/>
            <person name="Clermont D."/>
            <person name="Rocha E."/>
            <person name="Yoon E.-J."/>
            <person name="Nemec A."/>
            <person name="Walker B."/>
            <person name="Young S.K."/>
            <person name="Zeng Q."/>
            <person name="Gargeya S."/>
            <person name="Fitzgerald M."/>
            <person name="Haas B."/>
            <person name="Abouelleil A."/>
            <person name="Alvarado L."/>
            <person name="Arachchi H.M."/>
            <person name="Berlin A.M."/>
            <person name="Chapman S.B."/>
            <person name="Dewar J."/>
            <person name="Goldberg J."/>
            <person name="Griggs A."/>
            <person name="Gujja S."/>
            <person name="Hansen M."/>
            <person name="Howarth C."/>
            <person name="Imamovic A."/>
            <person name="Larimer J."/>
            <person name="McCowan C."/>
            <person name="Murphy C."/>
            <person name="Neiman D."/>
            <person name="Pearson M."/>
            <person name="Priest M."/>
            <person name="Roberts A."/>
            <person name="Saif S."/>
            <person name="Shea T."/>
            <person name="Sisk P."/>
            <person name="Sykes S."/>
            <person name="Wortman J."/>
            <person name="Nusbaum C."/>
            <person name="Birren B."/>
        </authorList>
    </citation>
    <scope>NUCLEOTIDE SEQUENCE [LARGE SCALE GENOMIC DNA]</scope>
    <source>
        <strain evidence="2 3">NIPH 1859</strain>
    </source>
</reference>
<name>N9RA63_9GAMM</name>
<accession>N9RA63</accession>
<dbReference type="Proteomes" id="UP000013009">
    <property type="component" value="Unassembled WGS sequence"/>
</dbReference>
<feature type="transmembrane region" description="Helical" evidence="1">
    <location>
        <begin position="6"/>
        <end position="21"/>
    </location>
</feature>
<keyword evidence="1" id="KW-1133">Transmembrane helix</keyword>
<gene>
    <name evidence="2" type="ORF">F889_00701</name>
</gene>
<dbReference type="EMBL" id="APRZ01000007">
    <property type="protein sequence ID" value="ENX36002.1"/>
    <property type="molecule type" value="Genomic_DNA"/>
</dbReference>
<evidence type="ECO:0000313" key="3">
    <source>
        <dbReference type="Proteomes" id="UP000013009"/>
    </source>
</evidence>
<dbReference type="AlphaFoldDB" id="N9RA63"/>
<protein>
    <submittedName>
        <fullName evidence="2">Uncharacterized protein</fullName>
    </submittedName>
</protein>
<comment type="caution">
    <text evidence="2">The sequence shown here is derived from an EMBL/GenBank/DDBJ whole genome shotgun (WGS) entry which is preliminary data.</text>
</comment>
<proteinExistence type="predicted"/>
<keyword evidence="1" id="KW-0472">Membrane</keyword>
<keyword evidence="1" id="KW-0812">Transmembrane</keyword>
<feature type="transmembrane region" description="Helical" evidence="1">
    <location>
        <begin position="72"/>
        <end position="96"/>
    </location>
</feature>
<evidence type="ECO:0000256" key="1">
    <source>
        <dbReference type="SAM" id="Phobius"/>
    </source>
</evidence>
<evidence type="ECO:0000313" key="2">
    <source>
        <dbReference type="EMBL" id="ENX36002.1"/>
    </source>
</evidence>
<dbReference type="HOGENOM" id="CLU_2285317_0_0_6"/>
<dbReference type="OrthoDB" id="6713215at2"/>
<sequence length="101" mass="11624">MSILSFGVFFIVSLMLGYFLYKKNWKLRYLAPICFAFVFLSAWILLSLLFYLDGRDVQFVLDGRLSLNSRAIDLIFAASTLSLLSTLLLITIVWAIRNDVF</sequence>